<protein>
    <submittedName>
        <fullName evidence="2">Methyltransferase domain-containing protein</fullName>
    </submittedName>
</protein>
<dbReference type="RefSeq" id="WP_241445398.1">
    <property type="nucleotide sequence ID" value="NZ_JAKZHW010000001.1"/>
</dbReference>
<sequence length="268" mass="29117">MSDVDTAFTGSVPAIYDHLLGPLLFEPYAEEIGRRVRSLSPGHVLETAAGTGIVTETLHQALPDADIIATDLNPAMLDVAAQRVRSEKVSFEPADAQHLRFADGTFDLVVCQFGVMFFPDKVKGNSEAHRVLRDGGQYIAVIWDRLDRNPVSQLVHDAVAKLFPNDPPQFLARTPFGYSDPDTIDRDLRAAGFRHVDIDTVELKSLETSPRDAALGLVTGCPLRAEIEERDASALDQAVQAAEQALKSLDGSTGFDSRLSAHVVTAIK</sequence>
<dbReference type="Gene3D" id="3.40.50.150">
    <property type="entry name" value="Vaccinia Virus protein VP39"/>
    <property type="match status" value="1"/>
</dbReference>
<dbReference type="SUPFAM" id="SSF53335">
    <property type="entry name" value="S-adenosyl-L-methionine-dependent methyltransferases"/>
    <property type="match status" value="1"/>
</dbReference>
<evidence type="ECO:0000313" key="3">
    <source>
        <dbReference type="Proteomes" id="UP001203058"/>
    </source>
</evidence>
<dbReference type="Proteomes" id="UP001203058">
    <property type="component" value="Unassembled WGS sequence"/>
</dbReference>
<gene>
    <name evidence="2" type="ORF">LZ016_01625</name>
</gene>
<keyword evidence="2" id="KW-0808">Transferase</keyword>
<keyword evidence="2" id="KW-0489">Methyltransferase</keyword>
<dbReference type="Pfam" id="PF13649">
    <property type="entry name" value="Methyltransf_25"/>
    <property type="match status" value="1"/>
</dbReference>
<dbReference type="InterPro" id="IPR029063">
    <property type="entry name" value="SAM-dependent_MTases_sf"/>
</dbReference>
<evidence type="ECO:0000259" key="1">
    <source>
        <dbReference type="Pfam" id="PF13649"/>
    </source>
</evidence>
<keyword evidence="3" id="KW-1185">Reference proteome</keyword>
<proteinExistence type="predicted"/>
<accession>A0ABS9VIJ8</accession>
<organism evidence="2 3">
    <name type="scientific">Sphingomonas telluris</name>
    <dbReference type="NCBI Taxonomy" id="2907998"/>
    <lineage>
        <taxon>Bacteria</taxon>
        <taxon>Pseudomonadati</taxon>
        <taxon>Pseudomonadota</taxon>
        <taxon>Alphaproteobacteria</taxon>
        <taxon>Sphingomonadales</taxon>
        <taxon>Sphingomonadaceae</taxon>
        <taxon>Sphingomonas</taxon>
    </lineage>
</organism>
<dbReference type="CDD" id="cd02440">
    <property type="entry name" value="AdoMet_MTases"/>
    <property type="match status" value="1"/>
</dbReference>
<dbReference type="GO" id="GO:0032259">
    <property type="term" value="P:methylation"/>
    <property type="evidence" value="ECO:0007669"/>
    <property type="project" value="UniProtKB-KW"/>
</dbReference>
<dbReference type="EMBL" id="JAKZHW010000001">
    <property type="protein sequence ID" value="MCH8614806.1"/>
    <property type="molecule type" value="Genomic_DNA"/>
</dbReference>
<dbReference type="InterPro" id="IPR041698">
    <property type="entry name" value="Methyltransf_25"/>
</dbReference>
<comment type="caution">
    <text evidence="2">The sequence shown here is derived from an EMBL/GenBank/DDBJ whole genome shotgun (WGS) entry which is preliminary data.</text>
</comment>
<dbReference type="PANTHER" id="PTHR43591">
    <property type="entry name" value="METHYLTRANSFERASE"/>
    <property type="match status" value="1"/>
</dbReference>
<dbReference type="GO" id="GO:0008168">
    <property type="term" value="F:methyltransferase activity"/>
    <property type="evidence" value="ECO:0007669"/>
    <property type="project" value="UniProtKB-KW"/>
</dbReference>
<reference evidence="2 3" key="1">
    <citation type="submission" date="2022-03" db="EMBL/GenBank/DDBJ databases">
        <authorList>
            <person name="Jo J.-H."/>
            <person name="Im W.-T."/>
        </authorList>
    </citation>
    <scope>NUCLEOTIDE SEQUENCE [LARGE SCALE GENOMIC DNA]</scope>
    <source>
        <strain evidence="2 3">SM33</strain>
    </source>
</reference>
<name>A0ABS9VIJ8_9SPHN</name>
<feature type="domain" description="Methyltransferase" evidence="1">
    <location>
        <begin position="44"/>
        <end position="136"/>
    </location>
</feature>
<evidence type="ECO:0000313" key="2">
    <source>
        <dbReference type="EMBL" id="MCH8614806.1"/>
    </source>
</evidence>